<dbReference type="InterPro" id="IPR055348">
    <property type="entry name" value="DctQ"/>
</dbReference>
<feature type="transmembrane region" description="Helical" evidence="9">
    <location>
        <begin position="50"/>
        <end position="71"/>
    </location>
</feature>
<evidence type="ECO:0000313" key="12">
    <source>
        <dbReference type="Proteomes" id="UP000503336"/>
    </source>
</evidence>
<feature type="transmembrane region" description="Helical" evidence="9">
    <location>
        <begin position="136"/>
        <end position="157"/>
    </location>
</feature>
<dbReference type="RefSeq" id="WP_165101225.1">
    <property type="nucleotide sequence ID" value="NZ_CP049056.1"/>
</dbReference>
<evidence type="ECO:0000256" key="3">
    <source>
        <dbReference type="ARBA" id="ARBA00022475"/>
    </source>
</evidence>
<keyword evidence="4 9" id="KW-0997">Cell inner membrane</keyword>
<evidence type="ECO:0000313" key="11">
    <source>
        <dbReference type="EMBL" id="QIE57036.1"/>
    </source>
</evidence>
<dbReference type="PANTHER" id="PTHR35011:SF2">
    <property type="entry name" value="2,3-DIKETO-L-GULONATE TRAP TRANSPORTER SMALL PERMEASE PROTEIN YIAM"/>
    <property type="match status" value="1"/>
</dbReference>
<gene>
    <name evidence="11" type="ORF">G5B40_17275</name>
</gene>
<accession>A0A7L5C3E6</accession>
<comment type="function">
    <text evidence="9">Part of the tripartite ATP-independent periplasmic (TRAP) transport system.</text>
</comment>
<evidence type="ECO:0000256" key="7">
    <source>
        <dbReference type="ARBA" id="ARBA00023136"/>
    </source>
</evidence>
<evidence type="ECO:0000256" key="2">
    <source>
        <dbReference type="ARBA" id="ARBA00022448"/>
    </source>
</evidence>
<keyword evidence="3" id="KW-1003">Cell membrane</keyword>
<evidence type="ECO:0000256" key="9">
    <source>
        <dbReference type="RuleBase" id="RU369079"/>
    </source>
</evidence>
<proteinExistence type="inferred from homology"/>
<keyword evidence="6 9" id="KW-1133">Transmembrane helix</keyword>
<feature type="domain" description="Tripartite ATP-independent periplasmic transporters DctQ component" evidence="10">
    <location>
        <begin position="30"/>
        <end position="159"/>
    </location>
</feature>
<comment type="subunit">
    <text evidence="9">The complex comprises the extracytoplasmic solute receptor protein and the two transmembrane proteins.</text>
</comment>
<organism evidence="11 12">
    <name type="scientific">Pikeienuella piscinae</name>
    <dbReference type="NCBI Taxonomy" id="2748098"/>
    <lineage>
        <taxon>Bacteria</taxon>
        <taxon>Pseudomonadati</taxon>
        <taxon>Pseudomonadota</taxon>
        <taxon>Alphaproteobacteria</taxon>
        <taxon>Rhodobacterales</taxon>
        <taxon>Paracoccaceae</taxon>
        <taxon>Pikeienuella</taxon>
    </lineage>
</organism>
<evidence type="ECO:0000256" key="8">
    <source>
        <dbReference type="ARBA" id="ARBA00038436"/>
    </source>
</evidence>
<dbReference type="Pfam" id="PF04290">
    <property type="entry name" value="DctQ"/>
    <property type="match status" value="1"/>
</dbReference>
<dbReference type="Proteomes" id="UP000503336">
    <property type="component" value="Chromosome"/>
</dbReference>
<name>A0A7L5C3E6_9RHOB</name>
<evidence type="ECO:0000256" key="6">
    <source>
        <dbReference type="ARBA" id="ARBA00022989"/>
    </source>
</evidence>
<evidence type="ECO:0000259" key="10">
    <source>
        <dbReference type="Pfam" id="PF04290"/>
    </source>
</evidence>
<keyword evidence="5 9" id="KW-0812">Transmembrane</keyword>
<comment type="similarity">
    <text evidence="8 9">Belongs to the TRAP transporter small permease family.</text>
</comment>
<sequence length="173" mass="19113">MPRAQSAFVGILDRGFTLLVWIGAALAAVMMFTTFANVIMRYLFRHPIPGSFEITEITMGLIVFFALPKMIRMRGNIRVTILFDRFAPAVRAYATFATELLGAAISMLIAWRMWLYGERILTYGEVTMELRVPKGLIAQSMAALLVVAALAFVICAFEALKNEPESGVDGVGL</sequence>
<dbReference type="AlphaFoldDB" id="A0A7L5C3E6"/>
<dbReference type="InterPro" id="IPR007387">
    <property type="entry name" value="TRAP_DctQ"/>
</dbReference>
<protein>
    <recommendedName>
        <fullName evidence="9">TRAP transporter small permease protein</fullName>
    </recommendedName>
</protein>
<evidence type="ECO:0000256" key="1">
    <source>
        <dbReference type="ARBA" id="ARBA00004429"/>
    </source>
</evidence>
<feature type="transmembrane region" description="Helical" evidence="9">
    <location>
        <begin position="20"/>
        <end position="44"/>
    </location>
</feature>
<reference evidence="11 12" key="1">
    <citation type="submission" date="2020-02" db="EMBL/GenBank/DDBJ databases">
        <title>complete genome sequence of Rhodobacteraceae bacterium.</title>
        <authorList>
            <person name="Park J."/>
            <person name="Kim Y.-S."/>
            <person name="Kim K.-H."/>
        </authorList>
    </citation>
    <scope>NUCLEOTIDE SEQUENCE [LARGE SCALE GENOMIC DNA]</scope>
    <source>
        <strain evidence="11 12">RR4-56</strain>
    </source>
</reference>
<dbReference type="GO" id="GO:0005886">
    <property type="term" value="C:plasma membrane"/>
    <property type="evidence" value="ECO:0007669"/>
    <property type="project" value="UniProtKB-SubCell"/>
</dbReference>
<keyword evidence="12" id="KW-1185">Reference proteome</keyword>
<dbReference type="EMBL" id="CP049056">
    <property type="protein sequence ID" value="QIE57036.1"/>
    <property type="molecule type" value="Genomic_DNA"/>
</dbReference>
<keyword evidence="7 9" id="KW-0472">Membrane</keyword>
<dbReference type="GO" id="GO:0015740">
    <property type="term" value="P:C4-dicarboxylate transport"/>
    <property type="evidence" value="ECO:0007669"/>
    <property type="project" value="TreeGrafter"/>
</dbReference>
<feature type="transmembrane region" description="Helical" evidence="9">
    <location>
        <begin position="92"/>
        <end position="116"/>
    </location>
</feature>
<comment type="subcellular location">
    <subcellularLocation>
        <location evidence="1 9">Cell inner membrane</location>
        <topology evidence="1 9">Multi-pass membrane protein</topology>
    </subcellularLocation>
</comment>
<dbReference type="KEGG" id="hdh:G5B40_17275"/>
<evidence type="ECO:0000256" key="5">
    <source>
        <dbReference type="ARBA" id="ARBA00022692"/>
    </source>
</evidence>
<keyword evidence="2 9" id="KW-0813">Transport</keyword>
<dbReference type="GO" id="GO:0022857">
    <property type="term" value="F:transmembrane transporter activity"/>
    <property type="evidence" value="ECO:0007669"/>
    <property type="project" value="UniProtKB-UniRule"/>
</dbReference>
<evidence type="ECO:0000256" key="4">
    <source>
        <dbReference type="ARBA" id="ARBA00022519"/>
    </source>
</evidence>
<dbReference type="PANTHER" id="PTHR35011">
    <property type="entry name" value="2,3-DIKETO-L-GULONATE TRAP TRANSPORTER SMALL PERMEASE PROTEIN YIAM"/>
    <property type="match status" value="1"/>
</dbReference>